<dbReference type="EMBL" id="JAZHXI010000018">
    <property type="protein sequence ID" value="KAL2061889.1"/>
    <property type="molecule type" value="Genomic_DNA"/>
</dbReference>
<accession>A0ABR4BW69</accession>
<dbReference type="PANTHER" id="PTHR36156">
    <property type="entry name" value="SLR2101 PROTEIN"/>
    <property type="match status" value="1"/>
</dbReference>
<protein>
    <recommendedName>
        <fullName evidence="3">Cupin 2 conserved barrel domain-containing protein</fullName>
    </recommendedName>
</protein>
<dbReference type="InterPro" id="IPR011051">
    <property type="entry name" value="RmlC_Cupin_sf"/>
</dbReference>
<reference evidence="1 2" key="1">
    <citation type="journal article" date="2024" name="Commun. Biol.">
        <title>Comparative genomic analysis of thermophilic fungi reveals convergent evolutionary adaptations and gene losses.</title>
        <authorList>
            <person name="Steindorff A.S."/>
            <person name="Aguilar-Pontes M.V."/>
            <person name="Robinson A.J."/>
            <person name="Andreopoulos B."/>
            <person name="LaButti K."/>
            <person name="Kuo A."/>
            <person name="Mondo S."/>
            <person name="Riley R."/>
            <person name="Otillar R."/>
            <person name="Haridas S."/>
            <person name="Lipzen A."/>
            <person name="Grimwood J."/>
            <person name="Schmutz J."/>
            <person name="Clum A."/>
            <person name="Reid I.D."/>
            <person name="Moisan M.C."/>
            <person name="Butler G."/>
            <person name="Nguyen T.T.M."/>
            <person name="Dewar K."/>
            <person name="Conant G."/>
            <person name="Drula E."/>
            <person name="Henrissat B."/>
            <person name="Hansel C."/>
            <person name="Singer S."/>
            <person name="Hutchinson M.I."/>
            <person name="de Vries R.P."/>
            <person name="Natvig D.O."/>
            <person name="Powell A.J."/>
            <person name="Tsang A."/>
            <person name="Grigoriev I.V."/>
        </authorList>
    </citation>
    <scope>NUCLEOTIDE SEQUENCE [LARGE SCALE GENOMIC DNA]</scope>
    <source>
        <strain evidence="1 2">CBS 494.80</strain>
    </source>
</reference>
<dbReference type="Proteomes" id="UP001595075">
    <property type="component" value="Unassembled WGS sequence"/>
</dbReference>
<organism evidence="1 2">
    <name type="scientific">Oculimacula yallundae</name>
    <dbReference type="NCBI Taxonomy" id="86028"/>
    <lineage>
        <taxon>Eukaryota</taxon>
        <taxon>Fungi</taxon>
        <taxon>Dikarya</taxon>
        <taxon>Ascomycota</taxon>
        <taxon>Pezizomycotina</taxon>
        <taxon>Leotiomycetes</taxon>
        <taxon>Helotiales</taxon>
        <taxon>Ploettnerulaceae</taxon>
        <taxon>Oculimacula</taxon>
    </lineage>
</organism>
<evidence type="ECO:0000313" key="2">
    <source>
        <dbReference type="Proteomes" id="UP001595075"/>
    </source>
</evidence>
<evidence type="ECO:0008006" key="3">
    <source>
        <dbReference type="Google" id="ProtNLM"/>
    </source>
</evidence>
<dbReference type="InterPro" id="IPR014710">
    <property type="entry name" value="RmlC-like_jellyroll"/>
</dbReference>
<keyword evidence="2" id="KW-1185">Reference proteome</keyword>
<comment type="caution">
    <text evidence="1">The sequence shown here is derived from an EMBL/GenBank/DDBJ whole genome shotgun (WGS) entry which is preliminary data.</text>
</comment>
<dbReference type="SUPFAM" id="SSF51182">
    <property type="entry name" value="RmlC-like cupins"/>
    <property type="match status" value="1"/>
</dbReference>
<dbReference type="InterPro" id="IPR047142">
    <property type="entry name" value="OryJ/VirC-like"/>
</dbReference>
<evidence type="ECO:0000313" key="1">
    <source>
        <dbReference type="EMBL" id="KAL2061889.1"/>
    </source>
</evidence>
<dbReference type="PANTHER" id="PTHR36156:SF2">
    <property type="entry name" value="CUPIN TYPE-2 DOMAIN-CONTAINING PROTEIN"/>
    <property type="match status" value="1"/>
</dbReference>
<proteinExistence type="predicted"/>
<name>A0ABR4BW69_9HELO</name>
<dbReference type="Gene3D" id="2.60.120.10">
    <property type="entry name" value="Jelly Rolls"/>
    <property type="match status" value="1"/>
</dbReference>
<sequence length="131" mass="14056">MSDLPLPRLVIASNTPTGQSTITSNSILTPLHPFGHLATGFTTPFSTSSFPASNTAPLPSSTTTSIPRPGVNGTVFCTSDIPPNTTSAFHRTRTLDYMVVLKGSIVLRVDDGWRLVLGKGKYVHREGQYNP</sequence>
<gene>
    <name evidence="1" type="ORF">VTL71DRAFT_7267</name>
</gene>